<feature type="region of interest" description="Disordered" evidence="12">
    <location>
        <begin position="29"/>
        <end position="52"/>
    </location>
</feature>
<keyword evidence="4" id="KW-0677">Repeat</keyword>
<evidence type="ECO:0000256" key="9">
    <source>
        <dbReference type="ARBA" id="ARBA00023163"/>
    </source>
</evidence>
<dbReference type="Proteomes" id="UP000494165">
    <property type="component" value="Unassembled WGS sequence"/>
</dbReference>
<keyword evidence="10" id="KW-0539">Nucleus</keyword>
<feature type="domain" description="C2H2-type" evidence="13">
    <location>
        <begin position="179"/>
        <end position="206"/>
    </location>
</feature>
<keyword evidence="8" id="KW-0238">DNA-binding</keyword>
<evidence type="ECO:0000256" key="7">
    <source>
        <dbReference type="ARBA" id="ARBA00023015"/>
    </source>
</evidence>
<comment type="similarity">
    <text evidence="2">Belongs to the krueppel C2H2-type zinc-finger protein family.</text>
</comment>
<comment type="subcellular location">
    <subcellularLocation>
        <location evidence="1">Nucleus</location>
    </subcellularLocation>
</comment>
<organism evidence="14 15">
    <name type="scientific">Cloeon dipterum</name>
    <dbReference type="NCBI Taxonomy" id="197152"/>
    <lineage>
        <taxon>Eukaryota</taxon>
        <taxon>Metazoa</taxon>
        <taxon>Ecdysozoa</taxon>
        <taxon>Arthropoda</taxon>
        <taxon>Hexapoda</taxon>
        <taxon>Insecta</taxon>
        <taxon>Pterygota</taxon>
        <taxon>Palaeoptera</taxon>
        <taxon>Ephemeroptera</taxon>
        <taxon>Pisciforma</taxon>
        <taxon>Baetidae</taxon>
        <taxon>Cloeon</taxon>
    </lineage>
</organism>
<evidence type="ECO:0000256" key="10">
    <source>
        <dbReference type="ARBA" id="ARBA00023242"/>
    </source>
</evidence>
<dbReference type="PANTHER" id="PTHR23235:SF120">
    <property type="entry name" value="KRUPPEL-LIKE FACTOR 15"/>
    <property type="match status" value="1"/>
</dbReference>
<dbReference type="PROSITE" id="PS00028">
    <property type="entry name" value="ZINC_FINGER_C2H2_1"/>
    <property type="match status" value="8"/>
</dbReference>
<dbReference type="FunFam" id="3.30.160.60:FF:000193">
    <property type="entry name" value="Zinc finger protein 300"/>
    <property type="match status" value="1"/>
</dbReference>
<feature type="domain" description="C2H2-type" evidence="13">
    <location>
        <begin position="319"/>
        <end position="346"/>
    </location>
</feature>
<feature type="compositionally biased region" description="Low complexity" evidence="12">
    <location>
        <begin position="518"/>
        <end position="528"/>
    </location>
</feature>
<feature type="domain" description="C2H2-type" evidence="13">
    <location>
        <begin position="263"/>
        <end position="290"/>
    </location>
</feature>
<dbReference type="Gene3D" id="3.30.160.60">
    <property type="entry name" value="Classic Zinc Finger"/>
    <property type="match status" value="8"/>
</dbReference>
<evidence type="ECO:0000256" key="5">
    <source>
        <dbReference type="ARBA" id="ARBA00022771"/>
    </source>
</evidence>
<dbReference type="GO" id="GO:0000978">
    <property type="term" value="F:RNA polymerase II cis-regulatory region sequence-specific DNA binding"/>
    <property type="evidence" value="ECO:0007669"/>
    <property type="project" value="TreeGrafter"/>
</dbReference>
<dbReference type="GO" id="GO:0008270">
    <property type="term" value="F:zinc ion binding"/>
    <property type="evidence" value="ECO:0007669"/>
    <property type="project" value="UniProtKB-KW"/>
</dbReference>
<feature type="region of interest" description="Disordered" evidence="12">
    <location>
        <begin position="420"/>
        <end position="562"/>
    </location>
</feature>
<feature type="domain" description="C2H2-type" evidence="13">
    <location>
        <begin position="116"/>
        <end position="143"/>
    </location>
</feature>
<dbReference type="GO" id="GO:0005634">
    <property type="term" value="C:nucleus"/>
    <property type="evidence" value="ECO:0007669"/>
    <property type="project" value="UniProtKB-SubCell"/>
</dbReference>
<dbReference type="AlphaFoldDB" id="A0A8S1DDG5"/>
<comment type="caution">
    <text evidence="14">The sequence shown here is derived from an EMBL/GenBank/DDBJ whole genome shotgun (WGS) entry which is preliminary data.</text>
</comment>
<feature type="domain" description="C2H2-type" evidence="13">
    <location>
        <begin position="347"/>
        <end position="374"/>
    </location>
</feature>
<dbReference type="FunFam" id="3.30.160.60:FF:001506">
    <property type="entry name" value="Zinc finger protein"/>
    <property type="match status" value="1"/>
</dbReference>
<dbReference type="Pfam" id="PF00096">
    <property type="entry name" value="zf-C2H2"/>
    <property type="match status" value="5"/>
</dbReference>
<dbReference type="OrthoDB" id="6591996at2759"/>
<evidence type="ECO:0000313" key="14">
    <source>
        <dbReference type="EMBL" id="CAB3379479.1"/>
    </source>
</evidence>
<feature type="domain" description="C2H2-type" evidence="13">
    <location>
        <begin position="291"/>
        <end position="318"/>
    </location>
</feature>
<dbReference type="FunFam" id="3.30.160.60:FF:000634">
    <property type="entry name" value="Zinc finger X-chromosomal protein"/>
    <property type="match status" value="1"/>
</dbReference>
<feature type="region of interest" description="Disordered" evidence="12">
    <location>
        <begin position="151"/>
        <end position="173"/>
    </location>
</feature>
<evidence type="ECO:0000256" key="2">
    <source>
        <dbReference type="ARBA" id="ARBA00006991"/>
    </source>
</evidence>
<proteinExistence type="inferred from homology"/>
<keyword evidence="9" id="KW-0804">Transcription</keyword>
<keyword evidence="5 11" id="KW-0863">Zinc-finger</keyword>
<evidence type="ECO:0000256" key="8">
    <source>
        <dbReference type="ARBA" id="ARBA00023125"/>
    </source>
</evidence>
<feature type="compositionally biased region" description="Polar residues" evidence="12">
    <location>
        <begin position="161"/>
        <end position="172"/>
    </location>
</feature>
<name>A0A8S1DDG5_9INSE</name>
<dbReference type="SUPFAM" id="SSF57667">
    <property type="entry name" value="beta-beta-alpha zinc fingers"/>
    <property type="match status" value="5"/>
</dbReference>
<feature type="compositionally biased region" description="Polar residues" evidence="12">
    <location>
        <begin position="541"/>
        <end position="553"/>
    </location>
</feature>
<keyword evidence="6" id="KW-0862">Zinc</keyword>
<keyword evidence="15" id="KW-1185">Reference proteome</keyword>
<feature type="compositionally biased region" description="Pro residues" evidence="12">
    <location>
        <begin position="501"/>
        <end position="517"/>
    </location>
</feature>
<evidence type="ECO:0000256" key="6">
    <source>
        <dbReference type="ARBA" id="ARBA00022833"/>
    </source>
</evidence>
<dbReference type="EMBL" id="CADEPI010000187">
    <property type="protein sequence ID" value="CAB3379479.1"/>
    <property type="molecule type" value="Genomic_DNA"/>
</dbReference>
<evidence type="ECO:0000313" key="15">
    <source>
        <dbReference type="Proteomes" id="UP000494165"/>
    </source>
</evidence>
<reference evidence="14 15" key="1">
    <citation type="submission" date="2020-04" db="EMBL/GenBank/DDBJ databases">
        <authorList>
            <person name="Alioto T."/>
            <person name="Alioto T."/>
            <person name="Gomez Garrido J."/>
        </authorList>
    </citation>
    <scope>NUCLEOTIDE SEQUENCE [LARGE SCALE GENOMIC DNA]</scope>
</reference>
<feature type="domain" description="C2H2-type" evidence="13">
    <location>
        <begin position="207"/>
        <end position="234"/>
    </location>
</feature>
<dbReference type="InterPro" id="IPR013087">
    <property type="entry name" value="Znf_C2H2_type"/>
</dbReference>
<keyword evidence="7" id="KW-0805">Transcription regulation</keyword>
<evidence type="ECO:0000256" key="12">
    <source>
        <dbReference type="SAM" id="MobiDB-lite"/>
    </source>
</evidence>
<evidence type="ECO:0000256" key="11">
    <source>
        <dbReference type="PROSITE-ProRule" id="PRU00042"/>
    </source>
</evidence>
<dbReference type="Pfam" id="PF13894">
    <property type="entry name" value="zf-C2H2_4"/>
    <property type="match status" value="1"/>
</dbReference>
<feature type="domain" description="C2H2-type" evidence="13">
    <location>
        <begin position="235"/>
        <end position="262"/>
    </location>
</feature>
<dbReference type="FunFam" id="3.30.160.60:FF:002343">
    <property type="entry name" value="Zinc finger protein 33A"/>
    <property type="match status" value="1"/>
</dbReference>
<dbReference type="InterPro" id="IPR036236">
    <property type="entry name" value="Znf_C2H2_sf"/>
</dbReference>
<dbReference type="PANTHER" id="PTHR23235">
    <property type="entry name" value="KRUEPPEL-LIKE TRANSCRIPTION FACTOR"/>
    <property type="match status" value="1"/>
</dbReference>
<dbReference type="FunFam" id="3.30.160.60:FF:000446">
    <property type="entry name" value="Zinc finger protein"/>
    <property type="match status" value="2"/>
</dbReference>
<evidence type="ECO:0000256" key="1">
    <source>
        <dbReference type="ARBA" id="ARBA00004123"/>
    </source>
</evidence>
<gene>
    <name evidence="14" type="ORF">CLODIP_2_CD16107</name>
</gene>
<evidence type="ECO:0000259" key="13">
    <source>
        <dbReference type="PROSITE" id="PS50157"/>
    </source>
</evidence>
<accession>A0A8S1DDG5</accession>
<dbReference type="PROSITE" id="PS50157">
    <property type="entry name" value="ZINC_FINGER_C2H2_2"/>
    <property type="match status" value="8"/>
</dbReference>
<evidence type="ECO:0000256" key="3">
    <source>
        <dbReference type="ARBA" id="ARBA00022723"/>
    </source>
</evidence>
<keyword evidence="3" id="KW-0479">Metal-binding</keyword>
<feature type="region of interest" description="Disordered" evidence="12">
    <location>
        <begin position="369"/>
        <end position="404"/>
    </location>
</feature>
<dbReference type="SMART" id="SM00355">
    <property type="entry name" value="ZnF_C2H2"/>
    <property type="match status" value="8"/>
</dbReference>
<protein>
    <recommendedName>
        <fullName evidence="13">C2H2-type domain-containing protein</fullName>
    </recommendedName>
</protein>
<sequence>MHSARQRPLQLHSVFRCVRTSLSLSFSAARRPMAQPSPSWSKGPPQPPRNPEQVKKLLWLDESLWSKVSEMVGYLHAAEGSTSNSSGAKPEAAPAQSSVNSVVCSPDLEVFASAQYQCALCHKSFAQKNTYQNHMRSHAAPTASTVVLPPATASVQPPGEVSTSTAPSSNGATAGEDPYPCTICGKTFAVPARLTRHFRTHTGEKPYECEYCHKSFSVKENLSVHRRIHTKERPYKCDVCARAFEHSGKLHRHMRIHTGERPHRCNVCGKTFIQSGQLVIHTRTHTGEKPYVCQVCHKGFTCSKQLKVHSRTHTGEKPYACDICGKAFGYNHVLKLHQVAHFGQKVYKCTLCHMTFSSKKAMEAHIKTHSGSNAEAMQAGAQAMVSAPSPLDESPFGQPAAPRAERVSIDPALLTAIDLREGGGGVSTGRHHDDEDDSRSSSATPPLHVDEEAATPIEPTVRLCPDPRSMLPAAQTDYLSGGSMPPNYLLLERRKRGASVPPTPPNSNPESPSPASSPDPGADDGAAAPRKRSKMILQRYMQESTTPVRSSSVIRFAQRHAH</sequence>
<evidence type="ECO:0000256" key="4">
    <source>
        <dbReference type="ARBA" id="ARBA00022737"/>
    </source>
</evidence>
<dbReference type="GO" id="GO:0000981">
    <property type="term" value="F:DNA-binding transcription factor activity, RNA polymerase II-specific"/>
    <property type="evidence" value="ECO:0007669"/>
    <property type="project" value="TreeGrafter"/>
</dbReference>